<gene>
    <name evidence="1" type="ORF">TL10_11370</name>
</gene>
<dbReference type="Proteomes" id="UP000032221">
    <property type="component" value="Unassembled WGS sequence"/>
</dbReference>
<sequence length="75" mass="7783">MPLNPKDSLDAVRDVVAHSVEKASDIVDNAADIIRGDVAEGISGIVRNSVDIGTHAVDKLKEIVTGNDGDSDAEA</sequence>
<name>A0A0D1LEL9_9MYCO</name>
<dbReference type="OrthoDB" id="4740661at2"/>
<proteinExistence type="predicted"/>
<dbReference type="PATRIC" id="fig|280871.6.peg.2357"/>
<dbReference type="InterPro" id="IPR057513">
    <property type="entry name" value="Rv1893"/>
</dbReference>
<reference evidence="1 2" key="1">
    <citation type="submission" date="2015-01" db="EMBL/GenBank/DDBJ databases">
        <title>Genome sequence of Mycobacterium llatzerense and Mycobacterium immunogenum recovered from brain abscess.</title>
        <authorList>
            <person name="Greninger A.L."/>
            <person name="Langelier C."/>
            <person name="Cunningham G."/>
            <person name="Chiu C.Y."/>
            <person name="Miller S."/>
        </authorList>
    </citation>
    <scope>NUCLEOTIDE SEQUENCE [LARGE SCALE GENOMIC DNA]</scope>
    <source>
        <strain evidence="1 2">CLUC14</strain>
    </source>
</reference>
<keyword evidence="2" id="KW-1185">Reference proteome</keyword>
<dbReference type="EMBL" id="JXST01000013">
    <property type="protein sequence ID" value="KIU16892.1"/>
    <property type="molecule type" value="Genomic_DNA"/>
</dbReference>
<dbReference type="AlphaFoldDB" id="A0A0D1LEL9"/>
<accession>A0A0D1LEL9</accession>
<organism evidence="1 2">
    <name type="scientific">Mycolicibacterium llatzerense</name>
    <dbReference type="NCBI Taxonomy" id="280871"/>
    <lineage>
        <taxon>Bacteria</taxon>
        <taxon>Bacillati</taxon>
        <taxon>Actinomycetota</taxon>
        <taxon>Actinomycetes</taxon>
        <taxon>Mycobacteriales</taxon>
        <taxon>Mycobacteriaceae</taxon>
        <taxon>Mycolicibacterium</taxon>
    </lineage>
</organism>
<dbReference type="RefSeq" id="WP_043985728.1">
    <property type="nucleotide sequence ID" value="NZ_JXST01000013.1"/>
</dbReference>
<dbReference type="STRING" id="280871.TL10_11370"/>
<dbReference type="Pfam" id="PF23706">
    <property type="entry name" value="Rv1893"/>
    <property type="match status" value="1"/>
</dbReference>
<evidence type="ECO:0000313" key="2">
    <source>
        <dbReference type="Proteomes" id="UP000032221"/>
    </source>
</evidence>
<protein>
    <submittedName>
        <fullName evidence="1">Uncharacterized protein</fullName>
    </submittedName>
</protein>
<evidence type="ECO:0000313" key="1">
    <source>
        <dbReference type="EMBL" id="KIU16892.1"/>
    </source>
</evidence>
<comment type="caution">
    <text evidence="1">The sequence shown here is derived from an EMBL/GenBank/DDBJ whole genome shotgun (WGS) entry which is preliminary data.</text>
</comment>